<evidence type="ECO:0000313" key="2">
    <source>
        <dbReference type="EMBL" id="GAA3146166.1"/>
    </source>
</evidence>
<sequence>MTRTTPPRPVDVEAQFPELSSYRRMCTRLHPRPGAPKPTESSVSGPFLWPAHEPWPTCRESHARDRGRRIDDVHQERRILQDAWRRNPQTGPSAEDLAALSALEQEHRVPGLGEADPIPLLPLAQLFAKDVPGLMPPDGCDLLQVLWCPFDAHGTPRTPDVHLRWRNSAECGEALETSPAPEVVGNEGYVPEPCTVAPEQVMEHEYQELLSENLRYRIEEWEAELEEEAEESGDEEEFVTYHHDLSIAPGWKVGGYASWAVTGPSEDVCACGAPMRLLLTIASHEWDGGTRSWVPLEDRDLIATSGANIPTRVTVGRGGSLNIFVCAADATHAHKLSLQ</sequence>
<comment type="caution">
    <text evidence="2">The sequence shown here is derived from an EMBL/GenBank/DDBJ whole genome shotgun (WGS) entry which is preliminary data.</text>
</comment>
<evidence type="ECO:0000313" key="3">
    <source>
        <dbReference type="Proteomes" id="UP001501637"/>
    </source>
</evidence>
<organism evidence="2 3">
    <name type="scientific">Streptomyces rectiviolaceus</name>
    <dbReference type="NCBI Taxonomy" id="332591"/>
    <lineage>
        <taxon>Bacteria</taxon>
        <taxon>Bacillati</taxon>
        <taxon>Actinomycetota</taxon>
        <taxon>Actinomycetes</taxon>
        <taxon>Kitasatosporales</taxon>
        <taxon>Streptomycetaceae</taxon>
        <taxon>Streptomyces</taxon>
    </lineage>
</organism>
<reference evidence="3" key="1">
    <citation type="journal article" date="2019" name="Int. J. Syst. Evol. Microbiol.">
        <title>The Global Catalogue of Microorganisms (GCM) 10K type strain sequencing project: providing services to taxonomists for standard genome sequencing and annotation.</title>
        <authorList>
            <consortium name="The Broad Institute Genomics Platform"/>
            <consortium name="The Broad Institute Genome Sequencing Center for Infectious Disease"/>
            <person name="Wu L."/>
            <person name="Ma J."/>
        </authorList>
    </citation>
    <scope>NUCLEOTIDE SEQUENCE [LARGE SCALE GENOMIC DNA]</scope>
    <source>
        <strain evidence="3">JCM 9092</strain>
    </source>
</reference>
<dbReference type="RefSeq" id="WP_344529379.1">
    <property type="nucleotide sequence ID" value="NZ_BAAAUG010000188.1"/>
</dbReference>
<proteinExistence type="predicted"/>
<protein>
    <submittedName>
        <fullName evidence="2">Uncharacterized protein</fullName>
    </submittedName>
</protein>
<dbReference type="EMBL" id="BAAAUG010000188">
    <property type="protein sequence ID" value="GAA3146166.1"/>
    <property type="molecule type" value="Genomic_DNA"/>
</dbReference>
<name>A0ABP6NEZ4_9ACTN</name>
<gene>
    <name evidence="2" type="ORF">GCM10010449_76610</name>
</gene>
<dbReference type="Proteomes" id="UP001501637">
    <property type="component" value="Unassembled WGS sequence"/>
</dbReference>
<accession>A0ABP6NEZ4</accession>
<keyword evidence="3" id="KW-1185">Reference proteome</keyword>
<evidence type="ECO:0000256" key="1">
    <source>
        <dbReference type="SAM" id="MobiDB-lite"/>
    </source>
</evidence>
<dbReference type="Gene3D" id="2.30.320.10">
    <property type="entry name" value="YwqG-like"/>
    <property type="match status" value="1"/>
</dbReference>
<feature type="region of interest" description="Disordered" evidence="1">
    <location>
        <begin position="28"/>
        <end position="48"/>
    </location>
</feature>